<feature type="domain" description="DUF1206" evidence="2">
    <location>
        <begin position="201"/>
        <end position="268"/>
    </location>
</feature>
<reference evidence="3 4" key="1">
    <citation type="submission" date="2018-07" db="EMBL/GenBank/DDBJ databases">
        <title>Genomic Encyclopedia of Type Strains, Phase IV (KMG-IV): sequencing the most valuable type-strain genomes for metagenomic binning, comparative biology and taxonomic classification.</title>
        <authorList>
            <person name="Goeker M."/>
        </authorList>
    </citation>
    <scope>NUCLEOTIDE SEQUENCE [LARGE SCALE GENOMIC DNA]</scope>
    <source>
        <strain evidence="3 4">DSM 25281</strain>
    </source>
</reference>
<protein>
    <submittedName>
        <fullName evidence="3">Uncharacterized protein DUF1206</fullName>
    </submittedName>
</protein>
<dbReference type="EMBL" id="QQAY01000002">
    <property type="protein sequence ID" value="RDI45942.1"/>
    <property type="molecule type" value="Genomic_DNA"/>
</dbReference>
<gene>
    <name evidence="3" type="ORF">DFR59_102579</name>
</gene>
<comment type="caution">
    <text evidence="3">The sequence shown here is derived from an EMBL/GenBank/DDBJ whole genome shotgun (WGS) entry which is preliminary data.</text>
</comment>
<feature type="transmembrane region" description="Helical" evidence="1">
    <location>
        <begin position="203"/>
        <end position="224"/>
    </location>
</feature>
<evidence type="ECO:0000259" key="2">
    <source>
        <dbReference type="Pfam" id="PF06724"/>
    </source>
</evidence>
<dbReference type="AlphaFoldDB" id="A0A370GQF6"/>
<keyword evidence="1" id="KW-0812">Transmembrane</keyword>
<organism evidence="3 4">
    <name type="scientific">Falsibacillus pallidus</name>
    <dbReference type="NCBI Taxonomy" id="493781"/>
    <lineage>
        <taxon>Bacteria</taxon>
        <taxon>Bacillati</taxon>
        <taxon>Bacillota</taxon>
        <taxon>Bacilli</taxon>
        <taxon>Bacillales</taxon>
        <taxon>Bacillaceae</taxon>
        <taxon>Falsibacillus</taxon>
    </lineage>
</organism>
<dbReference type="InterPro" id="IPR009597">
    <property type="entry name" value="DUF1206"/>
</dbReference>
<dbReference type="OrthoDB" id="5702018at2"/>
<name>A0A370GQF6_9BACI</name>
<dbReference type="Proteomes" id="UP000255326">
    <property type="component" value="Unassembled WGS sequence"/>
</dbReference>
<feature type="transmembrane region" description="Helical" evidence="1">
    <location>
        <begin position="150"/>
        <end position="174"/>
    </location>
</feature>
<dbReference type="RefSeq" id="WP_114744739.1">
    <property type="nucleotide sequence ID" value="NZ_QQAY01000002.1"/>
</dbReference>
<accession>A0A370GQF6</accession>
<feature type="transmembrane region" description="Helical" evidence="1">
    <location>
        <begin position="244"/>
        <end position="265"/>
    </location>
</feature>
<keyword evidence="4" id="KW-1185">Reference proteome</keyword>
<feature type="transmembrane region" description="Helical" evidence="1">
    <location>
        <begin position="21"/>
        <end position="49"/>
    </location>
</feature>
<sequence>MNKMNTTEKQKDKARPWIRKFARLGYFAKGFVYILIGILTMMAAIGVGGNKKGAEGAFASVAKEPYGEVLLWIISVGLVCYVGWRLIQVFIDPEDRGFGVKGLGAKIGYFISGALYVGLTYKAIKIAMHAGSSSSDSKKTVMAKLIQHDWGQWLIGLLGAGIAIYGLYQFYFAYKEKFAERFKKYEMSAKELKLGLKTGKLGLSSRGIVFCMIGYFLIQTALTAKPDEATDFDGALLKISQQPFGQWLLGLLAIGLLLYGVFQIVKGKNRHMRVL</sequence>
<proteinExistence type="predicted"/>
<evidence type="ECO:0000256" key="1">
    <source>
        <dbReference type="SAM" id="Phobius"/>
    </source>
</evidence>
<feature type="transmembrane region" description="Helical" evidence="1">
    <location>
        <begin position="107"/>
        <end position="130"/>
    </location>
</feature>
<evidence type="ECO:0000313" key="3">
    <source>
        <dbReference type="EMBL" id="RDI45942.1"/>
    </source>
</evidence>
<feature type="domain" description="DUF1206" evidence="2">
    <location>
        <begin position="24"/>
        <end position="90"/>
    </location>
</feature>
<feature type="domain" description="DUF1206" evidence="2">
    <location>
        <begin position="107"/>
        <end position="175"/>
    </location>
</feature>
<keyword evidence="1" id="KW-1133">Transmembrane helix</keyword>
<keyword evidence="1" id="KW-0472">Membrane</keyword>
<evidence type="ECO:0000313" key="4">
    <source>
        <dbReference type="Proteomes" id="UP000255326"/>
    </source>
</evidence>
<dbReference type="Pfam" id="PF06724">
    <property type="entry name" value="DUF1206"/>
    <property type="match status" value="3"/>
</dbReference>
<feature type="transmembrane region" description="Helical" evidence="1">
    <location>
        <begin position="69"/>
        <end position="87"/>
    </location>
</feature>